<protein>
    <submittedName>
        <fullName evidence="2">PilZ domain-containing protein</fullName>
    </submittedName>
</protein>
<accession>A0ABU5RQ03</accession>
<dbReference type="Gene3D" id="2.40.10.220">
    <property type="entry name" value="predicted glycosyltransferase like domains"/>
    <property type="match status" value="1"/>
</dbReference>
<evidence type="ECO:0000313" key="3">
    <source>
        <dbReference type="Proteomes" id="UP001304461"/>
    </source>
</evidence>
<dbReference type="Proteomes" id="UP001304461">
    <property type="component" value="Unassembled WGS sequence"/>
</dbReference>
<dbReference type="SUPFAM" id="SSF141371">
    <property type="entry name" value="PilZ domain-like"/>
    <property type="match status" value="1"/>
</dbReference>
<reference evidence="2 3" key="1">
    <citation type="submission" date="2023-12" db="EMBL/GenBank/DDBJ databases">
        <title>Baltic Sea Cyanobacteria.</title>
        <authorList>
            <person name="Delbaje E."/>
            <person name="Fewer D.P."/>
            <person name="Shishido T.K."/>
        </authorList>
    </citation>
    <scope>NUCLEOTIDE SEQUENCE [LARGE SCALE GENOMIC DNA]</scope>
    <source>
        <strain evidence="2 3">UHCC 0139</strain>
    </source>
</reference>
<dbReference type="RefSeq" id="WP_323303979.1">
    <property type="nucleotide sequence ID" value="NZ_JAYGHX010000001.1"/>
</dbReference>
<sequence length="121" mass="13384">MATGDLERFREAFRRLEKRLEEASRSHRYKPPTGLATARLHLESMQPTEGVFAEVLDLSADGLKIAIEAGHKHAVGQPCNVVVGYGEGETYDLRGTIRWIEATSYISVIGLSLDSAQRLEA</sequence>
<name>A0ABU5RQ03_9CYAN</name>
<evidence type="ECO:0000313" key="2">
    <source>
        <dbReference type="EMBL" id="MEA5389848.1"/>
    </source>
</evidence>
<feature type="domain" description="PilZ" evidence="1">
    <location>
        <begin position="36"/>
        <end position="112"/>
    </location>
</feature>
<dbReference type="InterPro" id="IPR009875">
    <property type="entry name" value="PilZ_domain"/>
</dbReference>
<comment type="caution">
    <text evidence="2">The sequence shown here is derived from an EMBL/GenBank/DDBJ whole genome shotgun (WGS) entry which is preliminary data.</text>
</comment>
<proteinExistence type="predicted"/>
<dbReference type="EMBL" id="JAYGHX010000001">
    <property type="protein sequence ID" value="MEA5389848.1"/>
    <property type="molecule type" value="Genomic_DNA"/>
</dbReference>
<dbReference type="Pfam" id="PF07238">
    <property type="entry name" value="PilZ"/>
    <property type="match status" value="1"/>
</dbReference>
<keyword evidence="3" id="KW-1185">Reference proteome</keyword>
<gene>
    <name evidence="2" type="ORF">VB738_01110</name>
</gene>
<evidence type="ECO:0000259" key="1">
    <source>
        <dbReference type="Pfam" id="PF07238"/>
    </source>
</evidence>
<organism evidence="2 3">
    <name type="scientific">Cyanobium gracile UHCC 0139</name>
    <dbReference type="NCBI Taxonomy" id="3110308"/>
    <lineage>
        <taxon>Bacteria</taxon>
        <taxon>Bacillati</taxon>
        <taxon>Cyanobacteriota</taxon>
        <taxon>Cyanophyceae</taxon>
        <taxon>Synechococcales</taxon>
        <taxon>Prochlorococcaceae</taxon>
        <taxon>Cyanobium</taxon>
    </lineage>
</organism>